<reference evidence="2 3" key="2">
    <citation type="journal article" date="2016" name="FEMS Yeast Res.">
        <title>Curation of the genome annotation of Pichia pastoris (Komagataella phaffii) CBS7435 from gene level to protein function.</title>
        <authorList>
            <person name="Valli M."/>
            <person name="Tatto N.E."/>
            <person name="Peymann A."/>
            <person name="Gruber C."/>
            <person name="Landes N."/>
            <person name="Ekker H."/>
            <person name="Thallinger G.G."/>
            <person name="Mattanovich D."/>
            <person name="Gasser B."/>
            <person name="Graf A.B."/>
        </authorList>
    </citation>
    <scope>GENOME REANNOTATION</scope>
    <source>
        <strain evidence="2 3">ATCC 76273 / CBS 7435 / CECT 11047 / NRRL Y-11430 / Wegner 21-1</strain>
    </source>
</reference>
<evidence type="ECO:0000313" key="3">
    <source>
        <dbReference type="Proteomes" id="UP000006853"/>
    </source>
</evidence>
<feature type="transmembrane region" description="Helical" evidence="1">
    <location>
        <begin position="25"/>
        <end position="45"/>
    </location>
</feature>
<reference evidence="2 3" key="1">
    <citation type="journal article" date="2011" name="J. Biotechnol.">
        <title>High-quality genome sequence of Pichia pastoris CBS7435.</title>
        <authorList>
            <person name="Kuberl A."/>
            <person name="Schneider J."/>
            <person name="Thallinger G.G."/>
            <person name="Anderl I."/>
            <person name="Wibberg D."/>
            <person name="Hajek T."/>
            <person name="Jaenicke S."/>
            <person name="Brinkrolf K."/>
            <person name="Goesmann A."/>
            <person name="Szczepanowski R."/>
            <person name="Puhler A."/>
            <person name="Schwab H."/>
            <person name="Glieder A."/>
            <person name="Pichler H."/>
        </authorList>
    </citation>
    <scope>NUCLEOTIDE SEQUENCE [LARGE SCALE GENOMIC DNA]</scope>
    <source>
        <strain evidence="3">ATCC 76273 / CBS 7435 / CECT 11047 / NRRL Y-11430 / Wegner 21-1</strain>
    </source>
</reference>
<evidence type="ECO:0000313" key="2">
    <source>
        <dbReference type="EMBL" id="SCV12260.1"/>
    </source>
</evidence>
<protein>
    <submittedName>
        <fullName evidence="2">Uncharacterized protein</fullName>
    </submittedName>
</protein>
<feature type="transmembrane region" description="Helical" evidence="1">
    <location>
        <begin position="76"/>
        <end position="100"/>
    </location>
</feature>
<name>A0A1G4KQH8_KOMPC</name>
<organism evidence="2 3">
    <name type="scientific">Komagataella phaffii (strain ATCC 76273 / CBS 7435 / CECT 11047 / NRRL Y-11430 / Wegner 21-1)</name>
    <name type="common">Yeast</name>
    <name type="synonym">Pichia pastoris</name>
    <dbReference type="NCBI Taxonomy" id="981350"/>
    <lineage>
        <taxon>Eukaryota</taxon>
        <taxon>Fungi</taxon>
        <taxon>Dikarya</taxon>
        <taxon>Ascomycota</taxon>
        <taxon>Saccharomycotina</taxon>
        <taxon>Pichiomycetes</taxon>
        <taxon>Pichiales</taxon>
        <taxon>Pichiaceae</taxon>
        <taxon>Komagataella</taxon>
    </lineage>
</organism>
<evidence type="ECO:0000256" key="1">
    <source>
        <dbReference type="SAM" id="Phobius"/>
    </source>
</evidence>
<keyword evidence="1" id="KW-0812">Transmembrane</keyword>
<gene>
    <name evidence="2" type="ordered locus">PP7435_Chr3-2293</name>
</gene>
<keyword evidence="1" id="KW-1133">Transmembrane helix</keyword>
<dbReference type="Proteomes" id="UP000006853">
    <property type="component" value="Chromosome 3"/>
</dbReference>
<dbReference type="AlphaFoldDB" id="A0A1G4KQH8"/>
<keyword evidence="1" id="KW-0472">Membrane</keyword>
<accession>A0A1G4KQH8</accession>
<keyword evidence="3" id="KW-1185">Reference proteome</keyword>
<dbReference type="EMBL" id="FR839630">
    <property type="protein sequence ID" value="SCV12260.1"/>
    <property type="molecule type" value="Genomic_DNA"/>
</dbReference>
<sequence>MVSLRNAFAPFDLEMLLKHFERSSTLHNLFSMVTKALILMIPYLLHIYGNEAIVKLGQFQQFHTGHGEYFSTLPQILSVCATMTIGLISLVCLTIFHGLCQIENLKKNTKVVSMLLRQLLDWE</sequence>
<proteinExistence type="predicted"/>